<dbReference type="SMART" id="SM00912">
    <property type="entry name" value="Haemagg_act"/>
    <property type="match status" value="1"/>
</dbReference>
<feature type="compositionally biased region" description="Low complexity" evidence="1">
    <location>
        <begin position="2012"/>
        <end position="2025"/>
    </location>
</feature>
<gene>
    <name evidence="3" type="ORF">F3K02_11490</name>
</gene>
<feature type="compositionally biased region" description="Polar residues" evidence="1">
    <location>
        <begin position="61"/>
        <end position="90"/>
    </location>
</feature>
<feature type="region of interest" description="Disordered" evidence="1">
    <location>
        <begin position="3160"/>
        <end position="3200"/>
    </location>
</feature>
<reference evidence="3 4" key="1">
    <citation type="submission" date="2019-09" db="EMBL/GenBank/DDBJ databases">
        <title>Hydrogenophaga aromatica sp. nov., isolated from a para-xylene-degrading enrichment culture.</title>
        <authorList>
            <person name="Tancsics A."/>
            <person name="Banerjee S."/>
        </authorList>
    </citation>
    <scope>NUCLEOTIDE SEQUENCE [LARGE SCALE GENOMIC DNA]</scope>
    <source>
        <strain evidence="3 4">D2P1</strain>
    </source>
</reference>
<feature type="compositionally biased region" description="Basic and acidic residues" evidence="1">
    <location>
        <begin position="1144"/>
        <end position="1153"/>
    </location>
</feature>
<evidence type="ECO:0000256" key="1">
    <source>
        <dbReference type="SAM" id="MobiDB-lite"/>
    </source>
</evidence>
<feature type="region of interest" description="Disordered" evidence="1">
    <location>
        <begin position="1460"/>
        <end position="1480"/>
    </location>
</feature>
<feature type="region of interest" description="Disordered" evidence="1">
    <location>
        <begin position="58"/>
        <end position="90"/>
    </location>
</feature>
<evidence type="ECO:0000313" key="4">
    <source>
        <dbReference type="Proteomes" id="UP000545507"/>
    </source>
</evidence>
<feature type="region of interest" description="Disordered" evidence="1">
    <location>
        <begin position="1527"/>
        <end position="1618"/>
    </location>
</feature>
<proteinExistence type="predicted"/>
<feature type="region of interest" description="Disordered" evidence="1">
    <location>
        <begin position="3536"/>
        <end position="3601"/>
    </location>
</feature>
<feature type="compositionally biased region" description="Polar residues" evidence="1">
    <location>
        <begin position="3185"/>
        <end position="3200"/>
    </location>
</feature>
<comment type="caution">
    <text evidence="3">The sequence shown here is derived from an EMBL/GenBank/DDBJ whole genome shotgun (WGS) entry which is preliminary data.</text>
</comment>
<protein>
    <recommendedName>
        <fullName evidence="2">Filamentous haemagglutinin FhaB/tRNA nuclease CdiA-like TPS domain-containing protein</fullName>
    </recommendedName>
</protein>
<dbReference type="Pfam" id="PF13018">
    <property type="entry name" value="ESPR"/>
    <property type="match status" value="1"/>
</dbReference>
<dbReference type="EMBL" id="VYGV01000007">
    <property type="protein sequence ID" value="NWF45867.1"/>
    <property type="molecule type" value="Genomic_DNA"/>
</dbReference>
<evidence type="ECO:0000313" key="3">
    <source>
        <dbReference type="EMBL" id="NWF45867.1"/>
    </source>
</evidence>
<feature type="region of interest" description="Disordered" evidence="1">
    <location>
        <begin position="1952"/>
        <end position="2038"/>
    </location>
</feature>
<feature type="region of interest" description="Disordered" evidence="1">
    <location>
        <begin position="4001"/>
        <end position="4030"/>
    </location>
</feature>
<dbReference type="InterPro" id="IPR047881">
    <property type="entry name" value="LktA_repeat"/>
</dbReference>
<dbReference type="SUPFAM" id="SSF51126">
    <property type="entry name" value="Pectin lyase-like"/>
    <property type="match status" value="1"/>
</dbReference>
<evidence type="ECO:0000259" key="2">
    <source>
        <dbReference type="SMART" id="SM00912"/>
    </source>
</evidence>
<organism evidence="3 4">
    <name type="scientific">Hydrogenophaga aromaticivorans</name>
    <dbReference type="NCBI Taxonomy" id="2610898"/>
    <lineage>
        <taxon>Bacteria</taxon>
        <taxon>Pseudomonadati</taxon>
        <taxon>Pseudomonadota</taxon>
        <taxon>Betaproteobacteria</taxon>
        <taxon>Burkholderiales</taxon>
        <taxon>Comamonadaceae</taxon>
        <taxon>Hydrogenophaga</taxon>
    </lineage>
</organism>
<feature type="compositionally biased region" description="Polar residues" evidence="1">
    <location>
        <begin position="1099"/>
        <end position="1108"/>
    </location>
</feature>
<feature type="region of interest" description="Disordered" evidence="1">
    <location>
        <begin position="7116"/>
        <end position="7140"/>
    </location>
</feature>
<sequence>MHRHSSVNRLYRLVWNDALMIWTAVAEIARGRGKSGTGRRRMTALLALNAGFVLGPPATAGPNNIQPDGRTQTTVSASGGATSVHTSTTSGSNAFNSFSTFAVGGGQVVNMHLPGGSANLINMVTDSRVTINGMLNSIKGNKIGGNVFFASPHGFLVGSGGVVNVGSLTVSTPTRSFLDTFFTDTGDIDALSVGALLDGSAPDEGGAITIDGTVNAMGGVRFRGGSVRISGTVYRGAKFVGLAPDFSDVVNVNGLAAGTKIVEVDGRIQVVAEDDPAAAVAPVASAAEEDSENQTGSVDIQASQDVSVSGVIRNEGSEGVSGGQIAIQAGNNITLESGANISAAGLGNNSSGGTVYMMAANSAVAQTGALVNTSAGATGDGGAIEFSARKNVELAGGQFRASSTTGTMGTVLIDPETVTVSADYYSGGANHNIVADNTITVNAGVVVSTRNVDGGDTANQTTAVSVGNSGNLNLQAGSITLNTGSTLIASADSGFNGGDITINATRAPGGALGGGGNASITATGATIMGASVSVQAQSDYDDTGALVPLPLAIPSATASISLTDTAVSASGTLAIGAKASVDTSPLGSTPLAISVVNSSATVNVAGTSVLSSTGNATLNAESTVTSNVKPTGLGLALPADAAVAISTINSTATVKVGGSSSVTTDAALELSAKNTVEATTVADITASQPAAVGGTVALTVLTTVTKASIEDSATTQAASLKVSAESKNTVVNTAKAAAKGATKQTEAEKLADGPSETEKALDDYKVEGSTSGGSVDVAAAVAIVSLNSQTQASIGSSALQNTTGLATVSSVASNASTVDADGSTVGEGADVGIGAAFALNIGALTNTALIGDNAQVQANGLTLQATVPAGESNTFATSSKSGAGASNVGVAGSLAINTLASTTTALIQGDSDSSGTGASVDAGTGDILIEAGNASTSTVTVGAEVQGTGDSAKVGVGASVGVNVVANKTVAEVADLAVISGGANFGLNAQSAHSMGTDVTGGAAGAGIAVTPLVAVSIGDNTTIARLGDNAAGLNLTGAYSSDANQSSEQTTVATGQTQGNDVSVGVSLALGMANDTVIASVERNVSAVDGVSVGATSVARSDTSATASVAGGQEADDNGDAPAEAGGAPGKSVDEQVAAQGDSAKDKGKATADKAPAAPETSGGKTGKKLDKTTNPTGDEAPKAETSEGGVSVAAAVGINVASSETRASIGTGRSITSTGGALSVTSTAETDAAAKADGSQTDAGGTNVGIGAAVAVNAATATNTAIVSDNANVNAQGLTVQAGMDGAAKNDFVAEAQSGAGAGKVGVAGSLAINTVANTTTALVQGDTDTAGAGFGVGATVNAGTGDILIEAGNASTSTVTAGAEVEAGAEAKVGVGASVGVNVVANKTVAEVADKAAITGGANFGLNASSDHTMGTSVEGGASGAKISVTPVVAVSVGDNTTVARLGENTTGLGISGAYSSQADHSSEQTTVATGQTQGNQVAVGASIAVGIANDTVIASVERDISADGGVEVGAMSVARSDTSATASVAGGQEADENGDAPAEAGGAPGKSVDEQVAAQGDSAKDKGKANADKAPDAPETTGGKTGGKLDTNVEANKTGNQAGKAEADSNGDGTGEGVAVAAAVGVNVANSETTASIGKGRSITSTGGALSVTSLAETDAKALADGSQTDAGGTDVGIGAAVAVNAATAKNTAIVSDNAVVNTEGLTIQAGMDGTAKNDFVADAKSGAGAGNVGVAGSLAINIVDNSSQARLEGDTDASGTGASANANAGHILIEAGNASTSTVKAAADVKGTGATAKVGVGASIGVNVAVNKTVAEVADQAVLTGGANMAVNARADHTMSTELVGGSAGAKTSITPVVAVSIGVNTTQARVGASATGLNLSGAFSSSAEQSNVMTTKATAQAQGDTAVGASLAAAIAVDDVSAELQRDIDSSTGVELIALSETSITTETTAGAKGAKKAKTNATTGEEEPEANTTADEQKKNQLDFAKNKNAGASTVDTSSPEAKTPDTSSSTPGTDKPTQASEQTRKDQQGKKISVAAAIGVSVARNQGRAEIGQGLNINAGTGELKLDAQSDTNYTTKSSGEAVSEDDAVGVAVAVTATHNVTQATLGAGTTVSQAGDVNINAASRQNRDAAFQTAMSAEAVSGASGGGTAVAGGLALVVNENQTLASIDEGATLGSAGNEVGHVSVTATDTSKISAQARAGALSKGGESKTGVGASFAVLVSLNENHAVVGRDADESDTFDPTAVNAESLTVLATKNRVSTPAAKNLTVDGVKNLDFDTFDPADYLASNNYYTEAIAGAASQGDTAVAGAFAVNVFTNKSIAELGEGVAVTTIGSTGPQSLGVDVSSSSDMQSVTIAGAAAGAKQTGVGISNADTVNLDETRAAIGADSTVLANGASAGVKVQAESLQEMTNVGVSAGASTSGTAVAGVLGVVVALGKTEALIGDGAAVKALGDVSVKATTDVTGVMVSGGVSAANQTGIGASIAAQILANATSATIGAADVSAAKQLTVAAQADESVTSAVVAGAGAGTTAVAGALSVNVIVGDTTALVNQGAQVNTDAGYSSADQGVAITASDDTTILAITGGGAGGGTTGVGAALDTDVMAKTVTAGIADGAGTQVNAKKDVVIDASASEDLTSVTVGFGGGGTTGVGGAVSVAVVKNDVHAMIGSQAGVDADGNVGVNAQDDVQAVLAAGGVAGGGTTGVGGSIGVATLFGTTRATIGDSAVVNARGLGDARTVYTGETTGGDTSIEPADLGAKKTELAKGLSVTAYNREELITTVFSAGGGGTTGVAATVSADVIANTTEASIGRSARINETNTLAHADQEVRVKAIDETSLINTAGGAGGGGSAGVGAAANVGVIAKTTTAKIGKDTLVNAKKAVEVEAASLDSTLSTTVGLAGGGSVGVGGAVAGVGIANTTQALIEDGTSVADAAQVNVTGGNLSVKADEFANSWMISGGAAGGGAAGVGASLSVAVNASTTQARIGNFAETNATGITSVHADSTESVNTITVAGSGGGSAGVSGSIGVNVVTSNTEAGIGSNAQVNQTLAAAGQGVDVKATDRIESLSVTGAAAGGGAAGVGAAVAVTVAQNTTQAYIGSNAQVSASQDVSVDASSDKLIDSVAAAGAGGGAAGVAGAISIVAVGMVLDGDSSGGLGNTVTNTDSETGKSKVGDMLGSSAQSQQTKSDLDSQTGKMAVGNAVSDSAPVPDQNTIASIGTGATVKAGRDVTVAASDTTEVLQVGGGAAGGGAAGVAGTLGVTLLRDSAAATVGDGAHVDAGRTLDVNAETRESVLNIGVSAAGGGAAGVSGSVAINVISSETVAAIGAAQINQSVAGSGNRSVLVRAQSDSELITVAGSGGGGGAAAVGGVLNVNTLSKNTSAHIGEGASVDADLDVRVAADSQQQIIGAGISVQGSGAASVGGAAAVNVIDNNTQAFIGSAQDDATKTAAHIDSDGNVAISAADDTLLMGVSASATGSGIAAVGGAVGVNVITSETLAYLGDNSSVNARGNAVSGATVYDGSIDQTTARALPTAPTGKGDLDVDGDGVKDGDVNDGASFNMSASGDGGGDASDTSNPETTRDSEGNAISGIAGGLGTRGTEQVKGFSVTAVGSEKIITASLGVAAAGAAGVTGTVTSNVISSVTQARIGDGAQVNKTDAAGAPVGADAVGTAPSVRVRATDDTLVVMASGTMSGGIAGVSGSVNTVVVDKQTSATIGDADVKARNVDVRAEASEDLFLATANVSVGAAGIGAAVSVASVANTTTAGIDAGANVDATGDLRVNADQDTAIDMYTLAGSGGVVAVSGAVSVGVVDNTTQAYVEGAASPAEAATLNAGGTTEVAATSSAAMSSVTGSAAAGGVGVAGSVGVKVLTSSTTASIGDNTRVNQTRGGAAQDVKVSASDTVNLKGGGLAGAVGGFGVGAMSDTNIVRNTTTASIGNSTLVDADRDVGVTAASSKNVESTAIAIAAGALFGGAGSASVAVIGASLDDEAQEGLGDGATAGRADQQAQQTNAGSQLDDVSGSAHLTGAKSTVNTKAAGLGVAGDMNSSSTASQDKTQAFIGNNSRVTAGGQVDVTASDKTQLDLEVVGAAGGAVGIGAAVGVGITHSTTEAFVGSSTAVDAAGDVSITAAAGNLNATGSRVRSTAGAGGVIGVSAAVSVLKDSSTTRAYVGSNASIERADELLVNAETDRRASATTIGAAAGGLAIGASVASATFGGSTSAYFQPNVDVGKTAGKLVNDVTISASDGSVASASATAGAAGIVSGSGAVATAEVTSGVSAVMGSGAEVVAQDDVSVTAEATPETRAEAKGVSIGAGSVGASLATASTTSNVEARIDGDASISGDKLDVVAQRLVGASPTTAAQAFGASGGVLFGINATLAKAESAGTTRSAIGDNATLTMGGATTVHADSHTQQVSSGVGISVGGLLAVGADYSQASSNTLTEATVGNGVKLTGPALSVLADSSDTNFAHGIAGSGGLVSAPFSEAKTVSTSQTRASTGSGDNVGGDGRKIDVDAFVMRSSYDGLFDAWMQSTNASLIGVSGAKATNSSGATTSSTVGANGYVEADSVSVQASNTVEKGGPGTANLPGVTSVTGAAIAVPSWNVNSASGGLADVPAADSLTTITNSAVAEVGAGATVQQTGSFMAPGAYKFDAWNDVTAEDRVKMASGGAVSAASGSSKVLADTNVAKVKVGDGAALSATGDLMMGARSVADISTQTSVDVWGLVGVAPKGDSVSRFKASNSIEIGAASLEAQNDIRLNAGASTLYNPETGSNTGLNSGSVVARTDVFNNTAIPVNRDPIADAVIETDSQITIADGAVLNSVSDVALFAEKGGATASGVGIGKDLYREALAAVGSAISNAFGGGDVSFETRTGNSVKTQTSGVTVNGEIHVGTHRKQNLEIDINGNVVAKTDGISIANTGVASLAQDILDRIDALNQLIREYSGGSAGSDAAIAVAAYQSEIRFLERKLVELGFQPDPLGGGFAGVAGLSPKEAAQEAVTAMTATKAGLTTTKTDLTTANTGLTTTNTNLTTANTNLSSQNATLQTEVTALIAQRDALDADDTAGRQAIQNQINAKNTTINNNNNTINANTSTIEANTDTIEANTTEIGLLTTRITSLDGQIVNVQTDITNDVYSDVAALGPTAKFLTISDAEAKLGNIYVRGDKLQGNGVLDAPGDAEIRITNNGPSFLILNDLTIPADEGGRIYFNSVDVKDNTQINGINGAAGGAGFDIFTADSTTDFSGSTVLPGKPKIVVESKYDPLDPFYSSQTLAGGAATVAPDIILKGDISNLRGLVKIDSAAGSIRIEQTASIRADDVEVKTRNGDFVQSYSNTFSHVAGAPLTTTNGDPNLAFPDNIAEISRTPEAVGSGIVANGSVLIAARYLNINGTIQSGIPEWGVRIPAGATVSVGGVNMSFAEAQAHYNSLTPAQQAVLGSEYFQVSGATVSGLSGNQQGAWEDIKVSYNAKENRLELSGVRVQGGYIELFGQIFNTNQVGGGKLRVMDGYGQIKVDNESSLPMWVNLLDTGKGVQGEINITNISGVDASGAPIITTTQFLRGAGGSRSAFYDPQAGLRYTMTVGYDEGRVDYYRYSQNGWFGGAILSSKVLDEYRIASQVRSNDPLSQAEYLQVVSGDNSTVYSPATSAVYGASTITGGDQETINTAAPVLTPGNSWRDCNWWTLCANATHYQEFTVTTATKTTITESVKADQRIGIEFIGFDQGTVNVASVGDVVLNGAINNASGETSVSSGGSITQNGDLNIISGVNVNLAAGTGIGSGTQAVQTNISDSGRLNATSSAGEVHIKEMVGNLNVGTIGGAGVSNVVLEADKNIVDAAAGSYVQGRRVELLSNNGGIGLTGAPLTVRTGYTTNMSQWSNNGLLATARDSISIRNLADAANPAIYNGNLLLISAESKTGDVRIETSGAVIDNNPFETIDTRTETELANLWDELRLRGAPSVEKANEAVAAFESGKNNNYRQYWQLRKGQADQGAVYDPGYVYAVSVGERSALEAAGLTPLQIDEFAQSRTDQYHALHAEVGGLTTTFDSGFAYDASVATGTGEETQIRTGATWTDAQLALSVGAGLLKNITDTVTSVKEPNVKGNNITLVAGTSIGSMNPNVDITLPTGATPAEIAAFLAALTADQKAALAAAERGDATVTGNVISIIRPRAVNVETGTGALTASAAAGDAFIGSEKDLRINQVTASDNVRIKVAGALINAATVAGTNNVVGDNIILEAANGGIGAAGSALRINPTAGSSLIARAAGDIWIETPADLTVDTIFSRNNVSLDAVGSILDMPGDSVVTPAVNIRSNNVTLVSRTGSIGEEDNALDVGVNPDGHVVATADTVGQGIYLNGPSGEHFNVGASTSGGATVLSAAESMKVDGTVTGLGSISLVSGGQTTLTTQADVNSTAADIQIRAGSLTMEDNGVAAARVRSGTGSIDVETVGDAVITGIESGNGTASAVRVVSTGGRVLDGGDTRLDVIADTAPAAKFTVAGLLGVGSDGNPLDVRVRDLNASSVQGSVALAAVGGVNIEAVSAGDAVQITADGDITGQSVTSTGAGTQGPDKSVSVASTGGRVTLDSVTGTGLVNVDGQTGVDVNSVESTGGSVVLNSNAGNVVVDTTKAQQDVTMTAAAGTVTAGTTTATDGNVNLSALGDIEATTTVAGGTVQVTSAAGHVRLGSLTARGDVSVDGQAGVQTGTVESTAGSVVLNTDGGDIDAGVTKAWKDVTMRAASGAISADTTVATTGNVTFIARGDINTGSTTAGGTVVYDSEEGDIRTGEVSTGGAFTVETAGNIETGTVTAGRDVSLISTRGTVTADNTRSVRGSVTMEGQQGVTANRVVAAEDVTLASARGAVDAGTLLARRGSITLSARRNIDVGTGTATNGSFVAGSTGGSVNVGTASADVVSLSAPRSVTARTLNVGSRLNLAGQNIAANVNSTGAGDVGGSVTGFGGGMASNVELALNSPFAFRFQEFSTSTGNVNVLAGDLFVDAMRVGNRLTISNPRTTLLIDQNDRSIQPFDVQLYSAGSPFAFGLTGNRVLTGAFVISRGPGHEVISPNGNNLSAAELGDRELSVLGTLPSPTDGFFNGQPDAEALAGLVTFVGTPVNGGDECGSEAGQGAGDSNNSKCKEEN</sequence>
<keyword evidence="4" id="KW-1185">Reference proteome</keyword>
<accession>A0A7Y8KXS1</accession>
<feature type="compositionally biased region" description="Polar residues" evidence="1">
    <location>
        <begin position="4013"/>
        <end position="4022"/>
    </location>
</feature>
<feature type="compositionally biased region" description="Polar residues" evidence="1">
    <location>
        <begin position="1997"/>
        <end position="2008"/>
    </location>
</feature>
<dbReference type="Proteomes" id="UP000545507">
    <property type="component" value="Unassembled WGS sequence"/>
</dbReference>
<dbReference type="InterPro" id="IPR024973">
    <property type="entry name" value="ESPR"/>
</dbReference>
<feature type="compositionally biased region" description="Low complexity" evidence="1">
    <location>
        <begin position="1154"/>
        <end position="1164"/>
    </location>
</feature>
<feature type="region of interest" description="Disordered" evidence="1">
    <location>
        <begin position="1099"/>
        <end position="1190"/>
    </location>
</feature>
<dbReference type="NCBIfam" id="NF012206">
    <property type="entry name" value="LktA_tand_53"/>
    <property type="match status" value="13"/>
</dbReference>
<dbReference type="InterPro" id="IPR011050">
    <property type="entry name" value="Pectin_lyase_fold/virulence"/>
</dbReference>
<name>A0A7Y8KXS1_9BURK</name>
<feature type="compositionally biased region" description="Basic and acidic residues" evidence="1">
    <location>
        <begin position="1566"/>
        <end position="1580"/>
    </location>
</feature>
<dbReference type="RefSeq" id="WP_177135749.1">
    <property type="nucleotide sequence ID" value="NZ_VYGV01000007.1"/>
</dbReference>
<feature type="domain" description="Filamentous haemagglutinin FhaB/tRNA nuclease CdiA-like TPS" evidence="2">
    <location>
        <begin position="66"/>
        <end position="180"/>
    </location>
</feature>
<dbReference type="InterPro" id="IPR008638">
    <property type="entry name" value="FhaB/CdiA-like_TPS"/>
</dbReference>